<dbReference type="Gene3D" id="1.10.10.2840">
    <property type="entry name" value="PucR C-terminal helix-turn-helix domain"/>
    <property type="match status" value="1"/>
</dbReference>
<dbReference type="InterPro" id="IPR008599">
    <property type="entry name" value="Diacid_rec"/>
</dbReference>
<evidence type="ECO:0000313" key="4">
    <source>
        <dbReference type="Proteomes" id="UP000095712"/>
    </source>
</evidence>
<reference evidence="3 4" key="1">
    <citation type="submission" date="2015-09" db="EMBL/GenBank/DDBJ databases">
        <authorList>
            <consortium name="Pathogen Informatics"/>
        </authorList>
    </citation>
    <scope>NUCLEOTIDE SEQUENCE [LARGE SCALE GENOMIC DNA]</scope>
    <source>
        <strain evidence="3 4">2789STDY5834911</strain>
    </source>
</reference>
<dbReference type="Pfam" id="PF05651">
    <property type="entry name" value="Diacid_rec"/>
    <property type="match status" value="1"/>
</dbReference>
<feature type="domain" description="PucR C-terminal helix-turn-helix" evidence="2">
    <location>
        <begin position="303"/>
        <end position="357"/>
    </location>
</feature>
<sequence>MQIKIDHSLATQIVNTVKDVCGQDVNFIDQSGIIFASTNPERVGTFHEIGQKAATTGNTIEVSSDNSFYGSQKGINMPVYHNQSLLAVIGITGEPDTVRKYAHLAERITNLLIREQELNMISRNQNDKRQYIIDSLIRNQNLNMEYIQSLLTEFSVDVRTSKRLILLQINARYNMANFSLLEQKVTQMFSIFPLNLYAFHYPDEYLAVADSELFDRKSFILKQFAAEQQKLLKIAVGKSTSIYQLAESYSSAVTALKSITNPDKNFVMYDNLTLELLLSGSGKQEKEEFLSRTITNLTGEELKIITTYFDQDMSLHNTCEKLFLHKNTLQYKLNHIYRKTGLNPRRFKDAVLLYLAGKL</sequence>
<organism evidence="3 4">
    <name type="scientific">Blautia wexlerae</name>
    <dbReference type="NCBI Taxonomy" id="418240"/>
    <lineage>
        <taxon>Bacteria</taxon>
        <taxon>Bacillati</taxon>
        <taxon>Bacillota</taxon>
        <taxon>Clostridia</taxon>
        <taxon>Lachnospirales</taxon>
        <taxon>Lachnospiraceae</taxon>
        <taxon>Blautia</taxon>
    </lineage>
</organism>
<feature type="domain" description="Putative sugar diacid recognition" evidence="1">
    <location>
        <begin position="5"/>
        <end position="133"/>
    </location>
</feature>
<dbReference type="InterPro" id="IPR025736">
    <property type="entry name" value="PucR_C-HTH_dom"/>
</dbReference>
<gene>
    <name evidence="3" type="primary">cdaR_3</name>
    <name evidence="3" type="ORF">ERS852523_03289</name>
</gene>
<dbReference type="PANTHER" id="PTHR33744">
    <property type="entry name" value="CARBOHYDRATE DIACID REGULATOR"/>
    <property type="match status" value="1"/>
</dbReference>
<evidence type="ECO:0000313" key="3">
    <source>
        <dbReference type="EMBL" id="CUP92562.1"/>
    </source>
</evidence>
<dbReference type="InterPro" id="IPR042070">
    <property type="entry name" value="PucR_C-HTH_sf"/>
</dbReference>
<evidence type="ECO:0000259" key="2">
    <source>
        <dbReference type="Pfam" id="PF13556"/>
    </source>
</evidence>
<proteinExistence type="predicted"/>
<dbReference type="Pfam" id="PF13556">
    <property type="entry name" value="HTH_30"/>
    <property type="match status" value="1"/>
</dbReference>
<dbReference type="PANTHER" id="PTHR33744:SF16">
    <property type="entry name" value="CARBOHYDRATE DIACID REGULATOR"/>
    <property type="match status" value="1"/>
</dbReference>
<accession>A0A174S4C5</accession>
<dbReference type="RefSeq" id="WP_055152950.1">
    <property type="nucleotide sequence ID" value="NZ_CZAW01000045.1"/>
</dbReference>
<dbReference type="Proteomes" id="UP000095712">
    <property type="component" value="Unassembled WGS sequence"/>
</dbReference>
<name>A0A174S4C5_9FIRM</name>
<dbReference type="AlphaFoldDB" id="A0A174S4C5"/>
<protein>
    <submittedName>
        <fullName evidence="3">Sugar diacid regulator</fullName>
    </submittedName>
</protein>
<dbReference type="OrthoDB" id="212459at2"/>
<dbReference type="InterPro" id="IPR051448">
    <property type="entry name" value="CdaR-like_regulators"/>
</dbReference>
<evidence type="ECO:0000259" key="1">
    <source>
        <dbReference type="Pfam" id="PF05651"/>
    </source>
</evidence>
<dbReference type="EMBL" id="CZAW01000045">
    <property type="protein sequence ID" value="CUP92562.1"/>
    <property type="molecule type" value="Genomic_DNA"/>
</dbReference>